<dbReference type="EMBL" id="AZIL01002401">
    <property type="protein sequence ID" value="EWM21697.1"/>
    <property type="molecule type" value="Genomic_DNA"/>
</dbReference>
<evidence type="ECO:0000256" key="1">
    <source>
        <dbReference type="SAM" id="MobiDB-lite"/>
    </source>
</evidence>
<gene>
    <name evidence="2" type="ORF">Naga_100708g1</name>
</gene>
<feature type="compositionally biased region" description="Polar residues" evidence="1">
    <location>
        <begin position="172"/>
        <end position="183"/>
    </location>
</feature>
<sequence length="225" mass="23887">MGLDKVCESCGTFHRNKTQYWPLAGVVWERLASVSTSALTTLFLPLPSRNSKNNTSTPTAKELRPAGDAAFHAATRIVKFLVYRTKCTTQKQMATPVTATRNASKNSFACFPFKFLFGGDKDSSNGLKKKDLKNGKGMHKPGDGGHGIATSDTATASYEGGSSMMSVDGEGTKTTGSGTQHPTTEGGFGVAVNAEGVRTIAGYEIRDTLGKGMSGKVKRGYNTSR</sequence>
<proteinExistence type="predicted"/>
<accession>W7T576</accession>
<protein>
    <submittedName>
        <fullName evidence="2">Uncharacterized protein</fullName>
    </submittedName>
</protein>
<keyword evidence="3" id="KW-1185">Reference proteome</keyword>
<dbReference type="AlphaFoldDB" id="W7T576"/>
<organism evidence="2 3">
    <name type="scientific">Nannochloropsis gaditana</name>
    <dbReference type="NCBI Taxonomy" id="72520"/>
    <lineage>
        <taxon>Eukaryota</taxon>
        <taxon>Sar</taxon>
        <taxon>Stramenopiles</taxon>
        <taxon>Ochrophyta</taxon>
        <taxon>Eustigmatophyceae</taxon>
        <taxon>Eustigmatales</taxon>
        <taxon>Monodopsidaceae</taxon>
        <taxon>Nannochloropsis</taxon>
    </lineage>
</organism>
<feature type="region of interest" description="Disordered" evidence="1">
    <location>
        <begin position="126"/>
        <end position="188"/>
    </location>
</feature>
<reference evidence="2 3" key="1">
    <citation type="journal article" date="2014" name="Mol. Plant">
        <title>Chromosome Scale Genome Assembly and Transcriptome Profiling of Nannochloropsis gaditana in Nitrogen Depletion.</title>
        <authorList>
            <person name="Corteggiani Carpinelli E."/>
            <person name="Telatin A."/>
            <person name="Vitulo N."/>
            <person name="Forcato C."/>
            <person name="D'Angelo M."/>
            <person name="Schiavon R."/>
            <person name="Vezzi A."/>
            <person name="Giacometti G.M."/>
            <person name="Morosinotto T."/>
            <person name="Valle G."/>
        </authorList>
    </citation>
    <scope>NUCLEOTIDE SEQUENCE [LARGE SCALE GENOMIC DNA]</scope>
    <source>
        <strain evidence="2 3">B-31</strain>
    </source>
</reference>
<dbReference type="Proteomes" id="UP000019335">
    <property type="component" value="Unassembled WGS sequence"/>
</dbReference>
<evidence type="ECO:0000313" key="3">
    <source>
        <dbReference type="Proteomes" id="UP000019335"/>
    </source>
</evidence>
<evidence type="ECO:0000313" key="2">
    <source>
        <dbReference type="EMBL" id="EWM21697.1"/>
    </source>
</evidence>
<comment type="caution">
    <text evidence="2">The sequence shown here is derived from an EMBL/GenBank/DDBJ whole genome shotgun (WGS) entry which is preliminary data.</text>
</comment>
<name>W7T576_9STRA</name>